<gene>
    <name evidence="1" type="ORF">BgAZ_401620</name>
</gene>
<name>A0AAD8LID7_BABGI</name>
<evidence type="ECO:0000313" key="1">
    <source>
        <dbReference type="EMBL" id="KAK1442132.1"/>
    </source>
</evidence>
<dbReference type="SUPFAM" id="SSF50978">
    <property type="entry name" value="WD40 repeat-like"/>
    <property type="match status" value="1"/>
</dbReference>
<dbReference type="InterPro" id="IPR036322">
    <property type="entry name" value="WD40_repeat_dom_sf"/>
</dbReference>
<reference evidence="1" key="1">
    <citation type="submission" date="2023-08" db="EMBL/GenBank/DDBJ databases">
        <title>Draft sequence of the Babesia gibsoni genome.</title>
        <authorList>
            <person name="Yamagishi J.Y."/>
            <person name="Xuan X.X."/>
        </authorList>
    </citation>
    <scope>NUCLEOTIDE SEQUENCE</scope>
    <source>
        <strain evidence="1">Azabu</strain>
    </source>
</reference>
<dbReference type="InterPro" id="IPR015943">
    <property type="entry name" value="WD40/YVTN_repeat-like_dom_sf"/>
</dbReference>
<comment type="caution">
    <text evidence="1">The sequence shown here is derived from an EMBL/GenBank/DDBJ whole genome shotgun (WGS) entry which is preliminary data.</text>
</comment>
<dbReference type="Gene3D" id="2.130.10.10">
    <property type="entry name" value="YVTN repeat-like/Quinoprotein amine dehydrogenase"/>
    <property type="match status" value="1"/>
</dbReference>
<proteinExistence type="predicted"/>
<evidence type="ECO:0000313" key="2">
    <source>
        <dbReference type="Proteomes" id="UP001230268"/>
    </source>
</evidence>
<dbReference type="EMBL" id="JAVEPI010000004">
    <property type="protein sequence ID" value="KAK1442132.1"/>
    <property type="molecule type" value="Genomic_DNA"/>
</dbReference>
<sequence length="622" mass="69478">MDTAEGGEGDFVCRNPAIDNFMGSKTATPIRLTLVQTGKKKRADEVWELLPLESCITSASKVEVQQSSSSVQLMLSSDDVVLTGSPQRRRARPNKVSKEPTGIEVTGFINCNGIITSTEYIAPANVKGRDGMSILLAISCCNYGDCSEIPLTVEGSYILLYEILTKLEDFVDRDDMHYCAALKIEKPRLLKMYSLKKRRCLEMHWLDGNKFARIDKLLVKKGLYMLMLIEPGYLVICKLNDGLGTKEELTFEKGEVCENVDIVWSYDPSCTVRTQSITSVTVSYCTDRNGKANGLAAWNMQKNEASPGAYGRYLLTVAAGTNDGFLLVWKFLWDDLVETGHSDDDATSKRSLTPIFHKTIPICLANQDVPLASRIVSVRFLPIPESYVVAVATYMGLIAIWDIRHGSLDGELNTYNAHRHLTTVGWTHDLNYLLVGSTSAMCVEWQKKSTISTLSYDSWKHVQQHSTFENLCWSLDSTSDDVYFAYDDGLLVSVPVSALNKRNTQEVGTTYVWEPTTLTITENEANEYTMNESETVYQVEELISKRFEMDMDLIRGIGICITRNGSKYRGSRVGKKRDPRLLRNKVLAQHCVKATNVMLGDVTLSLVACGGNAGILHWLIKD</sequence>
<protein>
    <submittedName>
        <fullName evidence="1">Uncharacterized protein</fullName>
    </submittedName>
</protein>
<dbReference type="Proteomes" id="UP001230268">
    <property type="component" value="Unassembled WGS sequence"/>
</dbReference>
<organism evidence="1 2">
    <name type="scientific">Babesia gibsoni</name>
    <dbReference type="NCBI Taxonomy" id="33632"/>
    <lineage>
        <taxon>Eukaryota</taxon>
        <taxon>Sar</taxon>
        <taxon>Alveolata</taxon>
        <taxon>Apicomplexa</taxon>
        <taxon>Aconoidasida</taxon>
        <taxon>Piroplasmida</taxon>
        <taxon>Babesiidae</taxon>
        <taxon>Babesia</taxon>
    </lineage>
</organism>
<keyword evidence="2" id="KW-1185">Reference proteome</keyword>
<accession>A0AAD8LID7</accession>
<dbReference type="AlphaFoldDB" id="A0AAD8LID7"/>